<name>A0ABQ3DB51_9ACTN</name>
<comment type="caution">
    <text evidence="1">The sequence shown here is derived from an EMBL/GenBank/DDBJ whole genome shotgun (WGS) entry which is preliminary data.</text>
</comment>
<dbReference type="Proteomes" id="UP000653644">
    <property type="component" value="Unassembled WGS sequence"/>
</dbReference>
<keyword evidence="2" id="KW-1185">Reference proteome</keyword>
<dbReference type="EMBL" id="BMVN01000097">
    <property type="protein sequence ID" value="GHA74474.1"/>
    <property type="molecule type" value="Genomic_DNA"/>
</dbReference>
<accession>A0ABQ3DB51</accession>
<proteinExistence type="predicted"/>
<sequence>MTAVVSCGALSRSLAGVGGAGRVDTCDIRGLRVPKGRLSSRCGRSDRSVALPDAWNVRHVDGRPWRRMQISDVFPWLCTRY</sequence>
<protein>
    <submittedName>
        <fullName evidence="1">Uncharacterized protein</fullName>
    </submittedName>
</protein>
<reference evidence="2" key="1">
    <citation type="journal article" date="2019" name="Int. J. Syst. Evol. Microbiol.">
        <title>The Global Catalogue of Microorganisms (GCM) 10K type strain sequencing project: providing services to taxonomists for standard genome sequencing and annotation.</title>
        <authorList>
            <consortium name="The Broad Institute Genomics Platform"/>
            <consortium name="The Broad Institute Genome Sequencing Center for Infectious Disease"/>
            <person name="Wu L."/>
            <person name="Ma J."/>
        </authorList>
    </citation>
    <scope>NUCLEOTIDE SEQUENCE [LARGE SCALE GENOMIC DNA]</scope>
    <source>
        <strain evidence="2">JCM 4733</strain>
    </source>
</reference>
<organism evidence="1 2">
    <name type="scientific">Streptomyces canarius</name>
    <dbReference type="NCBI Taxonomy" id="285453"/>
    <lineage>
        <taxon>Bacteria</taxon>
        <taxon>Bacillati</taxon>
        <taxon>Actinomycetota</taxon>
        <taxon>Actinomycetes</taxon>
        <taxon>Kitasatosporales</taxon>
        <taxon>Streptomycetaceae</taxon>
        <taxon>Streptomyces</taxon>
    </lineage>
</organism>
<evidence type="ECO:0000313" key="1">
    <source>
        <dbReference type="EMBL" id="GHA74474.1"/>
    </source>
</evidence>
<evidence type="ECO:0000313" key="2">
    <source>
        <dbReference type="Proteomes" id="UP000653644"/>
    </source>
</evidence>
<gene>
    <name evidence="1" type="ORF">GCM10010345_91230</name>
</gene>